<accession>A0A0C9WKW6</accession>
<keyword evidence="2" id="KW-1133">Transmembrane helix</keyword>
<organism evidence="4 5">
    <name type="scientific">Laccaria amethystina LaAM-08-1</name>
    <dbReference type="NCBI Taxonomy" id="1095629"/>
    <lineage>
        <taxon>Eukaryota</taxon>
        <taxon>Fungi</taxon>
        <taxon>Dikarya</taxon>
        <taxon>Basidiomycota</taxon>
        <taxon>Agaricomycotina</taxon>
        <taxon>Agaricomycetes</taxon>
        <taxon>Agaricomycetidae</taxon>
        <taxon>Agaricales</taxon>
        <taxon>Agaricineae</taxon>
        <taxon>Hydnangiaceae</taxon>
        <taxon>Laccaria</taxon>
    </lineage>
</organism>
<evidence type="ECO:0000313" key="5">
    <source>
        <dbReference type="Proteomes" id="UP000054477"/>
    </source>
</evidence>
<dbReference type="AlphaFoldDB" id="A0A0C9WKW6"/>
<keyword evidence="5" id="KW-1185">Reference proteome</keyword>
<feature type="domain" description="DUF6533" evidence="3">
    <location>
        <begin position="13"/>
        <end position="58"/>
    </location>
</feature>
<dbReference type="EMBL" id="KN838712">
    <property type="protein sequence ID" value="KIJ96724.1"/>
    <property type="molecule type" value="Genomic_DNA"/>
</dbReference>
<name>A0A0C9WKW6_9AGAR</name>
<feature type="transmembrane region" description="Helical" evidence="2">
    <location>
        <begin position="48"/>
        <end position="66"/>
    </location>
</feature>
<keyword evidence="2" id="KW-0472">Membrane</keyword>
<sequence length="331" mass="36777">MANLAAAVIVRRYSSLASLLVLIGDYLFTCRAEFRFIWRSPMNGVKYIYIFARYCALVVQITSFFISQFHPLARAPVSSKVCDVWFMVLLVCCVVQLAVLDIVLMLQIYALYTPQSKKVLYLLPIVFGQFPLSFAAWARHTGFDEVCNLTGTLHGGVVVGGAGIITHLFLFYIIFRKRSVAAGQAEVVSFVVRGAAWCFVLVMAVVGALIPYSFMDRTANPYIIFIWPSTFFSITTCRLIMNMRRMDPSAQQSSFTDVATMEFPPEVSIGSLGSQFVVDFLTPSLEVTNEPPPTESSTSTKAGTLQFHDPSNPKEFSAVDPDPSLRTESKT</sequence>
<feature type="transmembrane region" description="Helical" evidence="2">
    <location>
        <begin position="86"/>
        <end position="112"/>
    </location>
</feature>
<feature type="transmembrane region" description="Helical" evidence="2">
    <location>
        <begin position="119"/>
        <end position="137"/>
    </location>
</feature>
<feature type="transmembrane region" description="Helical" evidence="2">
    <location>
        <begin position="12"/>
        <end position="28"/>
    </location>
</feature>
<feature type="transmembrane region" description="Helical" evidence="2">
    <location>
        <begin position="157"/>
        <end position="175"/>
    </location>
</feature>
<dbReference type="HOGENOM" id="CLU_035509_10_3_1"/>
<protein>
    <recommendedName>
        <fullName evidence="3">DUF6533 domain-containing protein</fullName>
    </recommendedName>
</protein>
<dbReference type="Pfam" id="PF20151">
    <property type="entry name" value="DUF6533"/>
    <property type="match status" value="1"/>
</dbReference>
<dbReference type="STRING" id="1095629.A0A0C9WKW6"/>
<dbReference type="InterPro" id="IPR045340">
    <property type="entry name" value="DUF6533"/>
</dbReference>
<feature type="transmembrane region" description="Helical" evidence="2">
    <location>
        <begin position="187"/>
        <end position="210"/>
    </location>
</feature>
<dbReference type="Proteomes" id="UP000054477">
    <property type="component" value="Unassembled WGS sequence"/>
</dbReference>
<evidence type="ECO:0000256" key="2">
    <source>
        <dbReference type="SAM" id="Phobius"/>
    </source>
</evidence>
<gene>
    <name evidence="4" type="ORF">K443DRAFT_682085</name>
</gene>
<evidence type="ECO:0000259" key="3">
    <source>
        <dbReference type="Pfam" id="PF20151"/>
    </source>
</evidence>
<evidence type="ECO:0000256" key="1">
    <source>
        <dbReference type="SAM" id="MobiDB-lite"/>
    </source>
</evidence>
<reference evidence="4 5" key="1">
    <citation type="submission" date="2014-04" db="EMBL/GenBank/DDBJ databases">
        <authorList>
            <consortium name="DOE Joint Genome Institute"/>
            <person name="Kuo A."/>
            <person name="Kohler A."/>
            <person name="Nagy L.G."/>
            <person name="Floudas D."/>
            <person name="Copeland A."/>
            <person name="Barry K.W."/>
            <person name="Cichocki N."/>
            <person name="Veneault-Fourrey C."/>
            <person name="LaButti K."/>
            <person name="Lindquist E.A."/>
            <person name="Lipzen A."/>
            <person name="Lundell T."/>
            <person name="Morin E."/>
            <person name="Murat C."/>
            <person name="Sun H."/>
            <person name="Tunlid A."/>
            <person name="Henrissat B."/>
            <person name="Grigoriev I.V."/>
            <person name="Hibbett D.S."/>
            <person name="Martin F."/>
            <person name="Nordberg H.P."/>
            <person name="Cantor M.N."/>
            <person name="Hua S.X."/>
        </authorList>
    </citation>
    <scope>NUCLEOTIDE SEQUENCE [LARGE SCALE GENOMIC DNA]</scope>
    <source>
        <strain evidence="4 5">LaAM-08-1</strain>
    </source>
</reference>
<keyword evidence="2" id="KW-0812">Transmembrane</keyword>
<dbReference type="OrthoDB" id="3044561at2759"/>
<feature type="region of interest" description="Disordered" evidence="1">
    <location>
        <begin position="285"/>
        <end position="331"/>
    </location>
</feature>
<proteinExistence type="predicted"/>
<evidence type="ECO:0000313" key="4">
    <source>
        <dbReference type="EMBL" id="KIJ96724.1"/>
    </source>
</evidence>
<feature type="transmembrane region" description="Helical" evidence="2">
    <location>
        <begin position="222"/>
        <end position="241"/>
    </location>
</feature>
<reference evidence="5" key="2">
    <citation type="submission" date="2015-01" db="EMBL/GenBank/DDBJ databases">
        <title>Evolutionary Origins and Diversification of the Mycorrhizal Mutualists.</title>
        <authorList>
            <consortium name="DOE Joint Genome Institute"/>
            <consortium name="Mycorrhizal Genomics Consortium"/>
            <person name="Kohler A."/>
            <person name="Kuo A."/>
            <person name="Nagy L.G."/>
            <person name="Floudas D."/>
            <person name="Copeland A."/>
            <person name="Barry K.W."/>
            <person name="Cichocki N."/>
            <person name="Veneault-Fourrey C."/>
            <person name="LaButti K."/>
            <person name="Lindquist E.A."/>
            <person name="Lipzen A."/>
            <person name="Lundell T."/>
            <person name="Morin E."/>
            <person name="Murat C."/>
            <person name="Riley R."/>
            <person name="Ohm R."/>
            <person name="Sun H."/>
            <person name="Tunlid A."/>
            <person name="Henrissat B."/>
            <person name="Grigoriev I.V."/>
            <person name="Hibbett D.S."/>
            <person name="Martin F."/>
        </authorList>
    </citation>
    <scope>NUCLEOTIDE SEQUENCE [LARGE SCALE GENOMIC DNA]</scope>
    <source>
        <strain evidence="5">LaAM-08-1</strain>
    </source>
</reference>